<accession>A0A916RGB8</accession>
<dbReference type="PROSITE" id="PS50234">
    <property type="entry name" value="VWFA"/>
    <property type="match status" value="1"/>
</dbReference>
<dbReference type="CDD" id="cd00198">
    <property type="entry name" value="vWFA"/>
    <property type="match status" value="1"/>
</dbReference>
<protein>
    <recommendedName>
        <fullName evidence="1">VWFA domain-containing protein</fullName>
    </recommendedName>
</protein>
<dbReference type="Gene3D" id="3.40.50.410">
    <property type="entry name" value="von Willebrand factor, type A domain"/>
    <property type="match status" value="1"/>
</dbReference>
<proteinExistence type="predicted"/>
<evidence type="ECO:0000259" key="1">
    <source>
        <dbReference type="PROSITE" id="PS50234"/>
    </source>
</evidence>
<dbReference type="Pfam" id="PF06707">
    <property type="entry name" value="DUF1194"/>
    <property type="match status" value="1"/>
</dbReference>
<dbReference type="SUPFAM" id="SSF53300">
    <property type="entry name" value="vWA-like"/>
    <property type="match status" value="1"/>
</dbReference>
<dbReference type="InterPro" id="IPR010607">
    <property type="entry name" value="DUF1194"/>
</dbReference>
<dbReference type="EMBL" id="BMIF01000001">
    <property type="protein sequence ID" value="GGA55062.1"/>
    <property type="molecule type" value="Genomic_DNA"/>
</dbReference>
<reference evidence="2" key="1">
    <citation type="journal article" date="2014" name="Int. J. Syst. Evol. Microbiol.">
        <title>Complete genome sequence of Corynebacterium casei LMG S-19264T (=DSM 44701T), isolated from a smear-ripened cheese.</title>
        <authorList>
            <consortium name="US DOE Joint Genome Institute (JGI-PGF)"/>
            <person name="Walter F."/>
            <person name="Albersmeier A."/>
            <person name="Kalinowski J."/>
            <person name="Ruckert C."/>
        </authorList>
    </citation>
    <scope>NUCLEOTIDE SEQUENCE</scope>
    <source>
        <strain evidence="2">CGMCC 1.15320</strain>
    </source>
</reference>
<organism evidence="2 3">
    <name type="scientific">Nitratireductor aestuarii</name>
    <dbReference type="NCBI Taxonomy" id="1735103"/>
    <lineage>
        <taxon>Bacteria</taxon>
        <taxon>Pseudomonadati</taxon>
        <taxon>Pseudomonadota</taxon>
        <taxon>Alphaproteobacteria</taxon>
        <taxon>Hyphomicrobiales</taxon>
        <taxon>Phyllobacteriaceae</taxon>
        <taxon>Nitratireductor</taxon>
    </lineage>
</organism>
<evidence type="ECO:0000313" key="3">
    <source>
        <dbReference type="Proteomes" id="UP000636264"/>
    </source>
</evidence>
<keyword evidence="3" id="KW-1185">Reference proteome</keyword>
<dbReference type="RefSeq" id="WP_308642597.1">
    <property type="nucleotide sequence ID" value="NZ_BMIF01000001.1"/>
</dbReference>
<dbReference type="AlphaFoldDB" id="A0A916RGB8"/>
<feature type="domain" description="VWFA" evidence="1">
    <location>
        <begin position="14"/>
        <end position="210"/>
    </location>
</feature>
<dbReference type="InterPro" id="IPR036465">
    <property type="entry name" value="vWFA_dom_sf"/>
</dbReference>
<reference evidence="2" key="2">
    <citation type="submission" date="2020-09" db="EMBL/GenBank/DDBJ databases">
        <authorList>
            <person name="Sun Q."/>
            <person name="Zhou Y."/>
        </authorList>
    </citation>
    <scope>NUCLEOTIDE SEQUENCE</scope>
    <source>
        <strain evidence="2">CGMCC 1.15320</strain>
    </source>
</reference>
<evidence type="ECO:0000313" key="2">
    <source>
        <dbReference type="EMBL" id="GGA55062.1"/>
    </source>
</evidence>
<gene>
    <name evidence="2" type="ORF">GCM10011385_05760</name>
</gene>
<dbReference type="InterPro" id="IPR002035">
    <property type="entry name" value="VWF_A"/>
</dbReference>
<sequence>MPSLGQAQEEVDVEIILAVDVSLSMSPTELEIQRRGYAEALQHETVLKAIHDGVYGRIALAYFEWAGSFSQRVVVPWTSISSAEDAKKVADRLSVDPSNSARRTSISGALDFAGDLFAESPYKGLRRVLDISGDGPNNQGRPVADARDKLVNNGITINGLPLMTSSGYSSSYDVEELDVYYSECVVGGPGAFTIPVNDWSQFAEAVRRKLVIELADNGMDLGEAKVIRIQARAPYDCLVGEKRWQGRMLQWQQ</sequence>
<comment type="caution">
    <text evidence="2">The sequence shown here is derived from an EMBL/GenBank/DDBJ whole genome shotgun (WGS) entry which is preliminary data.</text>
</comment>
<name>A0A916RGB8_9HYPH</name>
<dbReference type="Proteomes" id="UP000636264">
    <property type="component" value="Unassembled WGS sequence"/>
</dbReference>